<gene>
    <name evidence="2" type="ORF">CSSPTR1EN2_LOCUS4535</name>
</gene>
<accession>A0ABP0TK42</accession>
<feature type="signal peptide" evidence="1">
    <location>
        <begin position="1"/>
        <end position="27"/>
    </location>
</feature>
<proteinExistence type="predicted"/>
<keyword evidence="3" id="KW-1185">Reference proteome</keyword>
<organism evidence="2 3">
    <name type="scientific">Sphagnum troendelagicum</name>
    <dbReference type="NCBI Taxonomy" id="128251"/>
    <lineage>
        <taxon>Eukaryota</taxon>
        <taxon>Viridiplantae</taxon>
        <taxon>Streptophyta</taxon>
        <taxon>Embryophyta</taxon>
        <taxon>Bryophyta</taxon>
        <taxon>Sphagnophytina</taxon>
        <taxon>Sphagnopsida</taxon>
        <taxon>Sphagnales</taxon>
        <taxon>Sphagnaceae</taxon>
        <taxon>Sphagnum</taxon>
    </lineage>
</organism>
<evidence type="ECO:0000256" key="1">
    <source>
        <dbReference type="SAM" id="SignalP"/>
    </source>
</evidence>
<name>A0ABP0TK42_9BRYO</name>
<keyword evidence="1" id="KW-0732">Signal</keyword>
<feature type="chain" id="PRO_5046491721" description="Secreted protein" evidence="1">
    <location>
        <begin position="28"/>
        <end position="113"/>
    </location>
</feature>
<protein>
    <recommendedName>
        <fullName evidence="4">Secreted protein</fullName>
    </recommendedName>
</protein>
<evidence type="ECO:0000313" key="3">
    <source>
        <dbReference type="Proteomes" id="UP001497512"/>
    </source>
</evidence>
<dbReference type="EMBL" id="OZ019904">
    <property type="protein sequence ID" value="CAK9198635.1"/>
    <property type="molecule type" value="Genomic_DNA"/>
</dbReference>
<evidence type="ECO:0008006" key="4">
    <source>
        <dbReference type="Google" id="ProtNLM"/>
    </source>
</evidence>
<dbReference type="Proteomes" id="UP001497512">
    <property type="component" value="Chromosome 12"/>
</dbReference>
<reference evidence="2" key="1">
    <citation type="submission" date="2024-02" db="EMBL/GenBank/DDBJ databases">
        <authorList>
            <consortium name="ELIXIR-Norway"/>
            <consortium name="Elixir Norway"/>
        </authorList>
    </citation>
    <scope>NUCLEOTIDE SEQUENCE</scope>
</reference>
<sequence length="113" mass="12675">MSVQVDCVRAQALLLHLLLSSVHLCTGLGLSPWSVLQVFCNNFFSLFAEGKIGRMLSPSLQRKMNPKLEILLWPVGLLYRKDITLGRPNEPRIMASWRNGFAPLASLNQPQSK</sequence>
<evidence type="ECO:0000313" key="2">
    <source>
        <dbReference type="EMBL" id="CAK9198635.1"/>
    </source>
</evidence>